<dbReference type="GO" id="GO:0019843">
    <property type="term" value="F:rRNA binding"/>
    <property type="evidence" value="ECO:0007669"/>
    <property type="project" value="UniProtKB-UniRule"/>
</dbReference>
<dbReference type="Proteomes" id="UP000189933">
    <property type="component" value="Unassembled WGS sequence"/>
</dbReference>
<dbReference type="NCBIfam" id="NF004363">
    <property type="entry name" value="PRK05738.2-4"/>
    <property type="match status" value="1"/>
</dbReference>
<evidence type="ECO:0000256" key="1">
    <source>
        <dbReference type="ARBA" id="ARBA00006700"/>
    </source>
</evidence>
<dbReference type="NCBIfam" id="NF004359">
    <property type="entry name" value="PRK05738.1-3"/>
    <property type="match status" value="1"/>
</dbReference>
<sequence>MRSYQDVLIRPVVSEKSMALLAENKYTFLVNPAANKVEIKHAVEKAFGVKVVDVWTMNIKGKTKRVGRTVGKTPDKKKAIVKLAEGHKIELFEGV</sequence>
<dbReference type="NCBIfam" id="NF004366">
    <property type="entry name" value="PRK05738.3-2"/>
    <property type="match status" value="1"/>
</dbReference>
<evidence type="ECO:0000256" key="2">
    <source>
        <dbReference type="ARBA" id="ARBA00022730"/>
    </source>
</evidence>
<reference evidence="9" key="1">
    <citation type="submission" date="2017-02" db="EMBL/GenBank/DDBJ databases">
        <authorList>
            <person name="Varghese N."/>
            <person name="Submissions S."/>
        </authorList>
    </citation>
    <scope>NUCLEOTIDE SEQUENCE [LARGE SCALE GENOMIC DNA]</scope>
    <source>
        <strain evidence="9">DSM 16521</strain>
    </source>
</reference>
<gene>
    <name evidence="6" type="primary">rplW</name>
    <name evidence="8" type="ORF">SAMN02745885_02561</name>
</gene>
<comment type="function">
    <text evidence="6">One of the early assembly proteins it binds 23S rRNA. One of the proteins that surrounds the polypeptide exit tunnel on the outside of the ribosome. Forms the main docking site for trigger factor binding to the ribosome.</text>
</comment>
<evidence type="ECO:0000256" key="6">
    <source>
        <dbReference type="HAMAP-Rule" id="MF_01369"/>
    </source>
</evidence>
<comment type="similarity">
    <text evidence="1 6 7">Belongs to the universal ribosomal protein uL23 family.</text>
</comment>
<dbReference type="SUPFAM" id="SSF54189">
    <property type="entry name" value="Ribosomal proteins S24e, L23 and L15e"/>
    <property type="match status" value="1"/>
</dbReference>
<proteinExistence type="inferred from homology"/>
<protein>
    <recommendedName>
        <fullName evidence="6">Large ribosomal subunit protein uL23</fullName>
    </recommendedName>
</protein>
<dbReference type="InterPro" id="IPR012678">
    <property type="entry name" value="Ribosomal_uL23/eL15/eS24_sf"/>
</dbReference>
<accession>A0A1T4SAN9</accession>
<comment type="subunit">
    <text evidence="6">Part of the 50S ribosomal subunit. Contacts protein L29, and trigger factor when it is bound to the ribosome.</text>
</comment>
<dbReference type="GO" id="GO:0005840">
    <property type="term" value="C:ribosome"/>
    <property type="evidence" value="ECO:0007669"/>
    <property type="project" value="UniProtKB-KW"/>
</dbReference>
<dbReference type="RefSeq" id="WP_078666530.1">
    <property type="nucleotide sequence ID" value="NZ_FUXM01000048.1"/>
</dbReference>
<evidence type="ECO:0000256" key="4">
    <source>
        <dbReference type="ARBA" id="ARBA00022980"/>
    </source>
</evidence>
<dbReference type="InterPro" id="IPR013025">
    <property type="entry name" value="Ribosomal_uL23-like"/>
</dbReference>
<dbReference type="AlphaFoldDB" id="A0A1T4SAN9"/>
<evidence type="ECO:0000313" key="8">
    <source>
        <dbReference type="EMBL" id="SKA25265.1"/>
    </source>
</evidence>
<keyword evidence="9" id="KW-1185">Reference proteome</keyword>
<evidence type="ECO:0000256" key="3">
    <source>
        <dbReference type="ARBA" id="ARBA00022884"/>
    </source>
</evidence>
<organism evidence="8 9">
    <name type="scientific">Carboxydocella sporoproducens DSM 16521</name>
    <dbReference type="NCBI Taxonomy" id="1121270"/>
    <lineage>
        <taxon>Bacteria</taxon>
        <taxon>Bacillati</taxon>
        <taxon>Bacillota</taxon>
        <taxon>Clostridia</taxon>
        <taxon>Eubacteriales</taxon>
        <taxon>Clostridiales Family XVI. Incertae Sedis</taxon>
        <taxon>Carboxydocella</taxon>
    </lineage>
</organism>
<keyword evidence="2 6" id="KW-0699">rRNA-binding</keyword>
<dbReference type="PROSITE" id="PS00050">
    <property type="entry name" value="RIBOSOMAL_L23"/>
    <property type="match status" value="1"/>
</dbReference>
<name>A0A1T4SAN9_9FIRM</name>
<dbReference type="FunFam" id="3.30.70.330:FF:000001">
    <property type="entry name" value="50S ribosomal protein L23"/>
    <property type="match status" value="1"/>
</dbReference>
<dbReference type="EMBL" id="FUXM01000048">
    <property type="protein sequence ID" value="SKA25265.1"/>
    <property type="molecule type" value="Genomic_DNA"/>
</dbReference>
<evidence type="ECO:0000256" key="7">
    <source>
        <dbReference type="RuleBase" id="RU003934"/>
    </source>
</evidence>
<dbReference type="HAMAP" id="MF_01369_B">
    <property type="entry name" value="Ribosomal_uL23_B"/>
    <property type="match status" value="1"/>
</dbReference>
<evidence type="ECO:0000313" key="9">
    <source>
        <dbReference type="Proteomes" id="UP000189933"/>
    </source>
</evidence>
<dbReference type="GO" id="GO:1990904">
    <property type="term" value="C:ribonucleoprotein complex"/>
    <property type="evidence" value="ECO:0007669"/>
    <property type="project" value="UniProtKB-KW"/>
</dbReference>
<dbReference type="InterPro" id="IPR001014">
    <property type="entry name" value="Ribosomal_uL23_CS"/>
</dbReference>
<dbReference type="InterPro" id="IPR012677">
    <property type="entry name" value="Nucleotide-bd_a/b_plait_sf"/>
</dbReference>
<dbReference type="Pfam" id="PF00276">
    <property type="entry name" value="Ribosomal_L23"/>
    <property type="match status" value="1"/>
</dbReference>
<dbReference type="GO" id="GO:0003735">
    <property type="term" value="F:structural constituent of ribosome"/>
    <property type="evidence" value="ECO:0007669"/>
    <property type="project" value="InterPro"/>
</dbReference>
<dbReference type="GO" id="GO:0006412">
    <property type="term" value="P:translation"/>
    <property type="evidence" value="ECO:0007669"/>
    <property type="project" value="UniProtKB-UniRule"/>
</dbReference>
<dbReference type="Gene3D" id="3.30.70.330">
    <property type="match status" value="1"/>
</dbReference>
<dbReference type="NCBIfam" id="NF004364">
    <property type="entry name" value="PRK05738.2-5"/>
    <property type="match status" value="1"/>
</dbReference>
<evidence type="ECO:0000256" key="5">
    <source>
        <dbReference type="ARBA" id="ARBA00023274"/>
    </source>
</evidence>
<keyword evidence="5 6" id="KW-0687">Ribonucleoprotein</keyword>
<dbReference type="OrthoDB" id="9793353at2"/>
<dbReference type="PANTHER" id="PTHR11620">
    <property type="entry name" value="60S RIBOSOMAL PROTEIN L23A"/>
    <property type="match status" value="1"/>
</dbReference>
<keyword evidence="3 6" id="KW-0694">RNA-binding</keyword>
<keyword evidence="4 6" id="KW-0689">Ribosomal protein</keyword>